<comment type="subcellular location">
    <subcellularLocation>
        <location evidence="1">Membrane</location>
        <topology evidence="1">Multi-pass membrane protein</topology>
    </subcellularLocation>
</comment>
<keyword evidence="4 5" id="KW-0472">Membrane</keyword>
<keyword evidence="8" id="KW-1185">Reference proteome</keyword>
<keyword evidence="3 5" id="KW-1133">Transmembrane helix</keyword>
<dbReference type="PANTHER" id="PTHR43229:SF2">
    <property type="entry name" value="NODULATION PROTEIN J"/>
    <property type="match status" value="1"/>
</dbReference>
<feature type="transmembrane region" description="Helical" evidence="5">
    <location>
        <begin position="216"/>
        <end position="234"/>
    </location>
</feature>
<gene>
    <name evidence="7" type="ORF">ISU02_22675</name>
</gene>
<feature type="transmembrane region" description="Helical" evidence="5">
    <location>
        <begin position="145"/>
        <end position="167"/>
    </location>
</feature>
<dbReference type="Proteomes" id="UP000614200">
    <property type="component" value="Unassembled WGS sequence"/>
</dbReference>
<comment type="caution">
    <text evidence="7">The sequence shown here is derived from an EMBL/GenBank/DDBJ whole genome shotgun (WGS) entry which is preliminary data.</text>
</comment>
<dbReference type="InterPro" id="IPR000412">
    <property type="entry name" value="ABC_2_transport"/>
</dbReference>
<dbReference type="PRINTS" id="PR00164">
    <property type="entry name" value="ABC2TRNSPORT"/>
</dbReference>
<evidence type="ECO:0000259" key="6">
    <source>
        <dbReference type="Pfam" id="PF12698"/>
    </source>
</evidence>
<evidence type="ECO:0000313" key="7">
    <source>
        <dbReference type="EMBL" id="MBF4695913.1"/>
    </source>
</evidence>
<name>A0ABS0A0F1_9FIRM</name>
<evidence type="ECO:0000313" key="8">
    <source>
        <dbReference type="Proteomes" id="UP000614200"/>
    </source>
</evidence>
<evidence type="ECO:0000256" key="5">
    <source>
        <dbReference type="SAM" id="Phobius"/>
    </source>
</evidence>
<evidence type="ECO:0000256" key="3">
    <source>
        <dbReference type="ARBA" id="ARBA00022989"/>
    </source>
</evidence>
<feature type="transmembrane region" description="Helical" evidence="5">
    <location>
        <begin position="179"/>
        <end position="204"/>
    </location>
</feature>
<feature type="transmembrane region" description="Helical" evidence="5">
    <location>
        <begin position="268"/>
        <end position="286"/>
    </location>
</feature>
<protein>
    <submittedName>
        <fullName evidence="7">ABC transporter permease</fullName>
    </submittedName>
</protein>
<accession>A0ABS0A0F1</accession>
<dbReference type="RefSeq" id="WP_194704148.1">
    <property type="nucleotide sequence ID" value="NZ_JADKNH010000023.1"/>
</dbReference>
<sequence>MKVSTEHKAENKICDSLDVLNCVNGIGKDTKSIQGAKVKNAYGPHIRIILSSALLQMKQSFGRSMFKFCMLAYPLFYGFTLYMLYKEHSSTDIMAYVMLGSAVSSLWGTISFSSAGDINRERFMGALEVIFNAPSKFYYVMLGKVLGNTVLGIGSMVISILFISLLSGSAFQVIHVGPFIGVTLLGVVSFVAVGMMLSGLLAISRSTTILMNIMDYPIMILCGIAFPIHILPIWTLPFSYMLSPTHFLALARMCVGGIYSKDAFYHHLIWLMGLTILYVLLSLFAYRMIDINARKDATLGVV</sequence>
<dbReference type="InterPro" id="IPR013525">
    <property type="entry name" value="ABC2_TM"/>
</dbReference>
<proteinExistence type="predicted"/>
<evidence type="ECO:0000256" key="2">
    <source>
        <dbReference type="ARBA" id="ARBA00022692"/>
    </source>
</evidence>
<dbReference type="EMBL" id="JADKNH010000023">
    <property type="protein sequence ID" value="MBF4695913.1"/>
    <property type="molecule type" value="Genomic_DNA"/>
</dbReference>
<reference evidence="7 8" key="1">
    <citation type="submission" date="2020-11" db="EMBL/GenBank/DDBJ databases">
        <title>Fusibacter basophilias sp. nov.</title>
        <authorList>
            <person name="Qiu D."/>
        </authorList>
    </citation>
    <scope>NUCLEOTIDE SEQUENCE [LARGE SCALE GENOMIC DNA]</scope>
    <source>
        <strain evidence="7 8">Q10-2</strain>
    </source>
</reference>
<dbReference type="PANTHER" id="PTHR43229">
    <property type="entry name" value="NODULATION PROTEIN J"/>
    <property type="match status" value="1"/>
</dbReference>
<dbReference type="InterPro" id="IPR051784">
    <property type="entry name" value="Nod_factor_ABC_transporter"/>
</dbReference>
<evidence type="ECO:0000256" key="4">
    <source>
        <dbReference type="ARBA" id="ARBA00023136"/>
    </source>
</evidence>
<keyword evidence="2 5" id="KW-0812">Transmembrane</keyword>
<feature type="domain" description="ABC-2 type transporter transmembrane" evidence="6">
    <location>
        <begin position="77"/>
        <end position="284"/>
    </location>
</feature>
<organism evidence="7 8">
    <name type="scientific">Fusibacter ferrireducens</name>
    <dbReference type="NCBI Taxonomy" id="2785058"/>
    <lineage>
        <taxon>Bacteria</taxon>
        <taxon>Bacillati</taxon>
        <taxon>Bacillota</taxon>
        <taxon>Clostridia</taxon>
        <taxon>Eubacteriales</taxon>
        <taxon>Eubacteriales Family XII. Incertae Sedis</taxon>
        <taxon>Fusibacter</taxon>
    </lineage>
</organism>
<feature type="transmembrane region" description="Helical" evidence="5">
    <location>
        <begin position="65"/>
        <end position="84"/>
    </location>
</feature>
<feature type="transmembrane region" description="Helical" evidence="5">
    <location>
        <begin position="96"/>
        <end position="115"/>
    </location>
</feature>
<dbReference type="Pfam" id="PF12698">
    <property type="entry name" value="ABC2_membrane_3"/>
    <property type="match status" value="1"/>
</dbReference>
<evidence type="ECO:0000256" key="1">
    <source>
        <dbReference type="ARBA" id="ARBA00004141"/>
    </source>
</evidence>